<evidence type="ECO:0008006" key="4">
    <source>
        <dbReference type="Google" id="ProtNLM"/>
    </source>
</evidence>
<evidence type="ECO:0000256" key="1">
    <source>
        <dbReference type="SAM" id="SignalP"/>
    </source>
</evidence>
<dbReference type="PROSITE" id="PS51257">
    <property type="entry name" value="PROKAR_LIPOPROTEIN"/>
    <property type="match status" value="1"/>
</dbReference>
<protein>
    <recommendedName>
        <fullName evidence="4">CBM11 domain-containing protein</fullName>
    </recommendedName>
</protein>
<sequence>MNHLATRLLGVALMLVASIALVGCDDEITSVEDIDIQPSLEVPGSVSLTLLDASSQADLAVSYQGLEEAPTAQGSGNLVVELAEEAGSATQGGERRWTVGYDGSVSGVAEETITITTRGEGETIEEEVSVTVSPFIIQTDFQPEFVVVEDYEAEFVDEASANNPVAQRPVTTEGGSQVTIQSDEVAENSNGVNAAQIDAVAGGSVTMESTVSAPGANLFTFLVHSPEGSFNLTLTFVEETGGGTTEHTIEVPISESGAWRQYGIGFSQIGENFDPVAARAGGSGALQSVSLSTDADIPFEVDEFMLGTEQGPIAEINDFETTGNAYVTFGGANGYGFTDQVADNAFGTRARTLEGVGFFGYNQSGIRIANGSNGVLKFRIGNIQEATELRVFFETNASDNDGFGADNGAVLSFEASSGWQDVEVPLSDLGETPSAVSNGLSNVGFESVSGGAGFLIDDIRIDATGN</sequence>
<reference evidence="2 3" key="1">
    <citation type="submission" date="2017-10" db="EMBL/GenBank/DDBJ databases">
        <title>Draft genome of Longimonas halophila.</title>
        <authorList>
            <person name="Goh K.M."/>
            <person name="Shamsir M.S."/>
            <person name="Lim S.W."/>
        </authorList>
    </citation>
    <scope>NUCLEOTIDE SEQUENCE [LARGE SCALE GENOMIC DNA]</scope>
    <source>
        <strain evidence="2 3">KCTC 42399</strain>
    </source>
</reference>
<accession>A0A2H3P7N6</accession>
<organism evidence="2 3">
    <name type="scientific">Longimonas halophila</name>
    <dbReference type="NCBI Taxonomy" id="1469170"/>
    <lineage>
        <taxon>Bacteria</taxon>
        <taxon>Pseudomonadati</taxon>
        <taxon>Rhodothermota</taxon>
        <taxon>Rhodothermia</taxon>
        <taxon>Rhodothermales</taxon>
        <taxon>Salisaetaceae</taxon>
        <taxon>Longimonas</taxon>
    </lineage>
</organism>
<dbReference type="RefSeq" id="WP_098061813.1">
    <property type="nucleotide sequence ID" value="NZ_PDEP01000005.1"/>
</dbReference>
<dbReference type="AlphaFoldDB" id="A0A2H3P7N6"/>
<feature type="chain" id="PRO_5013588139" description="CBM11 domain-containing protein" evidence="1">
    <location>
        <begin position="23"/>
        <end position="466"/>
    </location>
</feature>
<proteinExistence type="predicted"/>
<keyword evidence="3" id="KW-1185">Reference proteome</keyword>
<comment type="caution">
    <text evidence="2">The sequence shown here is derived from an EMBL/GenBank/DDBJ whole genome shotgun (WGS) entry which is preliminary data.</text>
</comment>
<dbReference type="Gene3D" id="2.60.120.430">
    <property type="entry name" value="Galactose-binding lectin"/>
    <property type="match status" value="1"/>
</dbReference>
<dbReference type="EMBL" id="PDEP01000005">
    <property type="protein sequence ID" value="PEN07625.1"/>
    <property type="molecule type" value="Genomic_DNA"/>
</dbReference>
<evidence type="ECO:0000313" key="3">
    <source>
        <dbReference type="Proteomes" id="UP000221024"/>
    </source>
</evidence>
<feature type="signal peptide" evidence="1">
    <location>
        <begin position="1"/>
        <end position="22"/>
    </location>
</feature>
<dbReference type="Proteomes" id="UP000221024">
    <property type="component" value="Unassembled WGS sequence"/>
</dbReference>
<dbReference type="SUPFAM" id="SSF49785">
    <property type="entry name" value="Galactose-binding domain-like"/>
    <property type="match status" value="1"/>
</dbReference>
<gene>
    <name evidence="2" type="ORF">CRI93_06490</name>
</gene>
<keyword evidence="1" id="KW-0732">Signal</keyword>
<name>A0A2H3P7N6_9BACT</name>
<dbReference type="OrthoDB" id="1523993at2"/>
<dbReference type="InterPro" id="IPR008979">
    <property type="entry name" value="Galactose-bd-like_sf"/>
</dbReference>
<evidence type="ECO:0000313" key="2">
    <source>
        <dbReference type="EMBL" id="PEN07625.1"/>
    </source>
</evidence>